<evidence type="ECO:0000313" key="3">
    <source>
        <dbReference type="EMBL" id="VEB42600.1"/>
    </source>
</evidence>
<accession>A0A381EVW1</accession>
<evidence type="ECO:0000313" key="2">
    <source>
        <dbReference type="EMBL" id="SUX32736.1"/>
    </source>
</evidence>
<keyword evidence="1" id="KW-1133">Transmembrane helix</keyword>
<organism evidence="3 5">
    <name type="scientific">Chromobacterium violaceum</name>
    <dbReference type="NCBI Taxonomy" id="536"/>
    <lineage>
        <taxon>Bacteria</taxon>
        <taxon>Pseudomonadati</taxon>
        <taxon>Pseudomonadota</taxon>
        <taxon>Betaproteobacteria</taxon>
        <taxon>Neisseriales</taxon>
        <taxon>Chromobacteriaceae</taxon>
        <taxon>Chromobacterium</taxon>
    </lineage>
</organism>
<dbReference type="EMBL" id="UIGR01000001">
    <property type="protein sequence ID" value="SUX32736.1"/>
    <property type="molecule type" value="Genomic_DNA"/>
</dbReference>
<proteinExistence type="predicted"/>
<dbReference type="EMBL" id="LR134182">
    <property type="protein sequence ID" value="VEB42600.1"/>
    <property type="molecule type" value="Genomic_DNA"/>
</dbReference>
<gene>
    <name evidence="2" type="ORF">NCTC8684_01817</name>
    <name evidence="3" type="ORF">NCTC9695_03050</name>
</gene>
<evidence type="ECO:0000313" key="5">
    <source>
        <dbReference type="Proteomes" id="UP000275777"/>
    </source>
</evidence>
<reference evidence="2 4" key="1">
    <citation type="submission" date="2018-06" db="EMBL/GenBank/DDBJ databases">
        <authorList>
            <consortium name="Pathogen Informatics"/>
            <person name="Doyle S."/>
        </authorList>
    </citation>
    <scope>NUCLEOTIDE SEQUENCE [LARGE SCALE GENOMIC DNA]</scope>
    <source>
        <strain evidence="2 4">NCTC8684</strain>
    </source>
</reference>
<evidence type="ECO:0000256" key="1">
    <source>
        <dbReference type="SAM" id="Phobius"/>
    </source>
</evidence>
<name>A0A381EVW1_CHRVL</name>
<dbReference type="Proteomes" id="UP000275777">
    <property type="component" value="Chromosome"/>
</dbReference>
<dbReference type="Proteomes" id="UP000254029">
    <property type="component" value="Unassembled WGS sequence"/>
</dbReference>
<sequence>MWILLLEALGAGGLATFIVWWTWPRDDKDPSCNSD</sequence>
<reference evidence="3 5" key="2">
    <citation type="submission" date="2018-12" db="EMBL/GenBank/DDBJ databases">
        <authorList>
            <consortium name="Pathogen Informatics"/>
        </authorList>
    </citation>
    <scope>NUCLEOTIDE SEQUENCE [LARGE SCALE GENOMIC DNA]</scope>
    <source>
        <strain evidence="3 5">NCTC9695</strain>
    </source>
</reference>
<keyword evidence="1" id="KW-0472">Membrane</keyword>
<dbReference type="AlphaFoldDB" id="A0A381EVW1"/>
<feature type="transmembrane region" description="Helical" evidence="1">
    <location>
        <begin position="5"/>
        <end position="23"/>
    </location>
</feature>
<evidence type="ECO:0000313" key="4">
    <source>
        <dbReference type="Proteomes" id="UP000254029"/>
    </source>
</evidence>
<protein>
    <submittedName>
        <fullName evidence="3">Uncharacterized protein</fullName>
    </submittedName>
</protein>
<keyword evidence="1" id="KW-0812">Transmembrane</keyword>